<accession>R4UVA2</accession>
<proteinExistence type="evidence at transcript level"/>
<reference evidence="1" key="1">
    <citation type="submission" date="2013-02" db="EMBL/GenBank/DDBJ databases">
        <title>Immune-Related transcriptome of Coptotermes formosanus Shiraki workers: the defense mechanism.</title>
        <authorList>
            <person name="Hussain A."/>
            <person name="Li Y.F."/>
            <person name="Wen S.Y."/>
        </authorList>
    </citation>
    <scope>NUCLEOTIDE SEQUENCE</scope>
</reference>
<organism evidence="1">
    <name type="scientific">Coptotermes formosanus</name>
    <name type="common">Formosan subterranean termite</name>
    <dbReference type="NCBI Taxonomy" id="36987"/>
    <lineage>
        <taxon>Eukaryota</taxon>
        <taxon>Metazoa</taxon>
        <taxon>Ecdysozoa</taxon>
        <taxon>Arthropoda</taxon>
        <taxon>Hexapoda</taxon>
        <taxon>Insecta</taxon>
        <taxon>Pterygota</taxon>
        <taxon>Neoptera</taxon>
        <taxon>Polyneoptera</taxon>
        <taxon>Dictyoptera</taxon>
        <taxon>Blattodea</taxon>
        <taxon>Blattoidea</taxon>
        <taxon>Termitoidae</taxon>
        <taxon>Rhinotermitidae</taxon>
        <taxon>Coptotermes</taxon>
    </lineage>
</organism>
<sequence length="276" mass="29241">MVEILAAPFEQDVLAAFNKARTAAKLAAFTLFPNYHAIADAQVKLIADGKAPVNNDGFKGRADKVFATGRGGYQEAVGQKEFDADLKKGAAALAAELLNTQKAKVNDASQTEVAFAIAKKGKQYTWLVAFIAKTATVAKGKKEDVKISTAKDDELVIAEINKVRVAKKLSKVAVLDGYHAIGDAFVTEIATGSKPLNTEGFDDRADKVFAKGGTTYNEGVGLLTGAGAKAVQESAVQILKQQGKNIEEPETTHVGVVVATVGETTVWLVGFTRNEL</sequence>
<evidence type="ECO:0000313" key="1">
    <source>
        <dbReference type="EMBL" id="AGM32176.1"/>
    </source>
</evidence>
<protein>
    <submittedName>
        <fullName evidence="1">Uncharacterized protein</fullName>
    </submittedName>
</protein>
<dbReference type="AlphaFoldDB" id="R4UVA2"/>
<name>R4UVA2_COPFO</name>
<dbReference type="EMBL" id="KC632362">
    <property type="protein sequence ID" value="AGM32176.1"/>
    <property type="molecule type" value="mRNA"/>
</dbReference>